<dbReference type="AlphaFoldDB" id="A0A843U8G4"/>
<dbReference type="EMBL" id="NMUH01000475">
    <property type="protein sequence ID" value="MQL79781.1"/>
    <property type="molecule type" value="Genomic_DNA"/>
</dbReference>
<name>A0A843U8G4_COLES</name>
<reference evidence="1" key="1">
    <citation type="submission" date="2017-07" db="EMBL/GenBank/DDBJ databases">
        <title>Taro Niue Genome Assembly and Annotation.</title>
        <authorList>
            <person name="Atibalentja N."/>
            <person name="Keating K."/>
            <person name="Fields C.J."/>
        </authorList>
    </citation>
    <scope>NUCLEOTIDE SEQUENCE</scope>
    <source>
        <strain evidence="1">Niue_2</strain>
        <tissue evidence="1">Leaf</tissue>
    </source>
</reference>
<evidence type="ECO:0000313" key="1">
    <source>
        <dbReference type="EMBL" id="MQL79781.1"/>
    </source>
</evidence>
<keyword evidence="2" id="KW-1185">Reference proteome</keyword>
<gene>
    <name evidence="1" type="ORF">Taro_012222</name>
</gene>
<protein>
    <submittedName>
        <fullName evidence="1">Uncharacterized protein</fullName>
    </submittedName>
</protein>
<sequence length="151" mass="17535">MYQNKSIKIKKSTKNKHLWTTPKMPVDSPAQTDLIGYWQRYLSTAPLMPVDRSAQTEPTSSWQRCYSCCRQTKRKSQYEISIRFRVKQPPHKNPSKVSREKIFLPLYFNRSSRQPKRHPLNGIEARLSISQASPSTDTCQDDALKHIGTII</sequence>
<accession>A0A843U8G4</accession>
<dbReference type="Proteomes" id="UP000652761">
    <property type="component" value="Unassembled WGS sequence"/>
</dbReference>
<organism evidence="1 2">
    <name type="scientific">Colocasia esculenta</name>
    <name type="common">Wild taro</name>
    <name type="synonym">Arum esculentum</name>
    <dbReference type="NCBI Taxonomy" id="4460"/>
    <lineage>
        <taxon>Eukaryota</taxon>
        <taxon>Viridiplantae</taxon>
        <taxon>Streptophyta</taxon>
        <taxon>Embryophyta</taxon>
        <taxon>Tracheophyta</taxon>
        <taxon>Spermatophyta</taxon>
        <taxon>Magnoliopsida</taxon>
        <taxon>Liliopsida</taxon>
        <taxon>Araceae</taxon>
        <taxon>Aroideae</taxon>
        <taxon>Colocasieae</taxon>
        <taxon>Colocasia</taxon>
    </lineage>
</organism>
<evidence type="ECO:0000313" key="2">
    <source>
        <dbReference type="Proteomes" id="UP000652761"/>
    </source>
</evidence>
<proteinExistence type="predicted"/>
<comment type="caution">
    <text evidence="1">The sequence shown here is derived from an EMBL/GenBank/DDBJ whole genome shotgun (WGS) entry which is preliminary data.</text>
</comment>